<organism evidence="2">
    <name type="scientific">Tanacetum cinerariifolium</name>
    <name type="common">Dalmatian daisy</name>
    <name type="synonym">Chrysanthemum cinerariifolium</name>
    <dbReference type="NCBI Taxonomy" id="118510"/>
    <lineage>
        <taxon>Eukaryota</taxon>
        <taxon>Viridiplantae</taxon>
        <taxon>Streptophyta</taxon>
        <taxon>Embryophyta</taxon>
        <taxon>Tracheophyta</taxon>
        <taxon>Spermatophyta</taxon>
        <taxon>Magnoliopsida</taxon>
        <taxon>eudicotyledons</taxon>
        <taxon>Gunneridae</taxon>
        <taxon>Pentapetalae</taxon>
        <taxon>asterids</taxon>
        <taxon>campanulids</taxon>
        <taxon>Asterales</taxon>
        <taxon>Asteraceae</taxon>
        <taxon>Asteroideae</taxon>
        <taxon>Anthemideae</taxon>
        <taxon>Anthemidinae</taxon>
        <taxon>Tanacetum</taxon>
    </lineage>
</organism>
<protein>
    <submittedName>
        <fullName evidence="2">Uncharacterized protein</fullName>
    </submittedName>
</protein>
<sequence>MENANSFGLPVPPNVPRNQVAQELNELLEISVMIDSCLENIDHNQIMIPPPASPEQLLNDFLDPSDLLEIDDIVSDAESMDTPLVSPFLDSDDESNNDFIVFEDIGKYIESELSKVVMGKPFKDLTHLEDDYSKAVMSSSTVAYTSVYSDYEPWRFQWVSDAGLQSLEAAPHSPKQAPPSPNYPLPANASPTALSPGYVADSDPEEGPEEDPIDYPADRGYDEEEEASEEDEDADEEHLAPANSTAATPPLTPRSPRTNILFSQTRLHRERKTVRLQPHMAASTEALIAKFASAPTPPLPPPSPLSPWSSSLPHIPSPPLPLPSPPTHTSLTYVDAPLGY</sequence>
<feature type="compositionally biased region" description="Pro residues" evidence="1">
    <location>
        <begin position="295"/>
        <end position="305"/>
    </location>
</feature>
<reference evidence="2" key="1">
    <citation type="journal article" date="2019" name="Sci. Rep.">
        <title>Draft genome of Tanacetum cinerariifolium, the natural source of mosquito coil.</title>
        <authorList>
            <person name="Yamashiro T."/>
            <person name="Shiraishi A."/>
            <person name="Satake H."/>
            <person name="Nakayama K."/>
        </authorList>
    </citation>
    <scope>NUCLEOTIDE SEQUENCE</scope>
</reference>
<feature type="compositionally biased region" description="Polar residues" evidence="1">
    <location>
        <begin position="255"/>
        <end position="265"/>
    </location>
</feature>
<evidence type="ECO:0000313" key="2">
    <source>
        <dbReference type="EMBL" id="GEU41319.1"/>
    </source>
</evidence>
<evidence type="ECO:0000256" key="1">
    <source>
        <dbReference type="SAM" id="MobiDB-lite"/>
    </source>
</evidence>
<dbReference type="AlphaFoldDB" id="A0A6L2JX39"/>
<accession>A0A6L2JX39</accession>
<feature type="region of interest" description="Disordered" evidence="1">
    <location>
        <begin position="169"/>
        <end position="340"/>
    </location>
</feature>
<name>A0A6L2JX39_TANCI</name>
<feature type="compositionally biased region" description="Acidic residues" evidence="1">
    <location>
        <begin position="221"/>
        <end position="236"/>
    </location>
</feature>
<feature type="compositionally biased region" description="Acidic residues" evidence="1">
    <location>
        <begin position="202"/>
        <end position="213"/>
    </location>
</feature>
<proteinExistence type="predicted"/>
<dbReference type="EMBL" id="BKCJ010001422">
    <property type="protein sequence ID" value="GEU41319.1"/>
    <property type="molecule type" value="Genomic_DNA"/>
</dbReference>
<comment type="caution">
    <text evidence="2">The sequence shown here is derived from an EMBL/GenBank/DDBJ whole genome shotgun (WGS) entry which is preliminary data.</text>
</comment>
<feature type="compositionally biased region" description="Pro residues" evidence="1">
    <location>
        <begin position="315"/>
        <end position="326"/>
    </location>
</feature>
<gene>
    <name evidence="2" type="ORF">Tci_013297</name>
</gene>